<keyword evidence="2" id="KW-1185">Reference proteome</keyword>
<evidence type="ECO:0000313" key="1">
    <source>
        <dbReference type="EMBL" id="MCV9388650.1"/>
    </source>
</evidence>
<organism evidence="1 2">
    <name type="scientific">Reichenbachiella ulvae</name>
    <dbReference type="NCBI Taxonomy" id="2980104"/>
    <lineage>
        <taxon>Bacteria</taxon>
        <taxon>Pseudomonadati</taxon>
        <taxon>Bacteroidota</taxon>
        <taxon>Cytophagia</taxon>
        <taxon>Cytophagales</taxon>
        <taxon>Reichenbachiellaceae</taxon>
        <taxon>Reichenbachiella</taxon>
    </lineage>
</organism>
<proteinExistence type="predicted"/>
<accession>A0ABT3CYT2</accession>
<evidence type="ECO:0008006" key="3">
    <source>
        <dbReference type="Google" id="ProtNLM"/>
    </source>
</evidence>
<dbReference type="Proteomes" id="UP001300692">
    <property type="component" value="Unassembled WGS sequence"/>
</dbReference>
<evidence type="ECO:0000313" key="2">
    <source>
        <dbReference type="Proteomes" id="UP001300692"/>
    </source>
</evidence>
<protein>
    <recommendedName>
        <fullName evidence="3">Restriction endonuclease</fullName>
    </recommendedName>
</protein>
<name>A0ABT3CYT2_9BACT</name>
<comment type="caution">
    <text evidence="1">The sequence shown here is derived from an EMBL/GenBank/DDBJ whole genome shotgun (WGS) entry which is preliminary data.</text>
</comment>
<gene>
    <name evidence="1" type="ORF">N7U62_18330</name>
</gene>
<reference evidence="1 2" key="1">
    <citation type="submission" date="2022-10" db="EMBL/GenBank/DDBJ databases">
        <title>Comparative genomics and taxonomic characterization of three novel marine species of genus Reichenbachiella exhibiting antioxidant and polysaccharide degradation activities.</title>
        <authorList>
            <person name="Muhammad N."/>
            <person name="Lee Y.-J."/>
            <person name="Ko J."/>
            <person name="Kim S.-G."/>
        </authorList>
    </citation>
    <scope>NUCLEOTIDE SEQUENCE [LARGE SCALE GENOMIC DNA]</scope>
    <source>
        <strain evidence="1 2">ABR2-5</strain>
    </source>
</reference>
<sequence length="130" mass="14152">MFEDAGYTILDGKTGSNNGFDGLYIKGTVDDPIEIVIGEAKQWGSSGGVSVNAANTSTQLPQQMSDNWIKNVAARIRDSAKKITDPVLRNERDKLADMLTKQSNRSKISKYVTVVNKDDGVVNILKLGSF</sequence>
<dbReference type="EMBL" id="JAOYOD010000001">
    <property type="protein sequence ID" value="MCV9388650.1"/>
    <property type="molecule type" value="Genomic_DNA"/>
</dbReference>
<dbReference type="RefSeq" id="WP_264139537.1">
    <property type="nucleotide sequence ID" value="NZ_JAOYOD010000001.1"/>
</dbReference>